<dbReference type="Pfam" id="PF00170">
    <property type="entry name" value="bZIP_1"/>
    <property type="match status" value="1"/>
</dbReference>
<dbReference type="SUPFAM" id="SSF57959">
    <property type="entry name" value="Leucine zipper domain"/>
    <property type="match status" value="1"/>
</dbReference>
<feature type="region of interest" description="Disordered" evidence="2">
    <location>
        <begin position="200"/>
        <end position="224"/>
    </location>
</feature>
<organism evidence="4 5">
    <name type="scientific">Brachionus plicatilis</name>
    <name type="common">Marine rotifer</name>
    <name type="synonym">Brachionus muelleri</name>
    <dbReference type="NCBI Taxonomy" id="10195"/>
    <lineage>
        <taxon>Eukaryota</taxon>
        <taxon>Metazoa</taxon>
        <taxon>Spiralia</taxon>
        <taxon>Gnathifera</taxon>
        <taxon>Rotifera</taxon>
        <taxon>Eurotatoria</taxon>
        <taxon>Monogononta</taxon>
        <taxon>Pseudotrocha</taxon>
        <taxon>Ploima</taxon>
        <taxon>Brachionidae</taxon>
        <taxon>Brachionus</taxon>
    </lineage>
</organism>
<sequence length="333" mass="38044">MESNVRKGSNSITFGTGEKLSILDTPQVSSFTHENQFEESFRKATIALDNQEQAAEPFVSLPKIDPVVSAASIGSDNKAPKKSILFRTISQVELERQESLKHAEHKLENNYFKCTESNLEPVSQVLSELFKPKKVENTTQLVSPKYFEVCDSKDAKKDSFSLNNSFLEATPKRLKNENFADEQENSISYAKAESIYSNSSSSFDDIVSSSDQTDEKKAKKRRSIEMNTEERKNQIRISNREAARRCRERKRKYIDFLEEKIRILESKNEDLTKENSELKKLYKSSNGQSQSIPIILNVPNQTSNQIMLNLPDKNCHDSQSLQKVYQMLMSASR</sequence>
<name>A0A3M7QDM4_BRAPC</name>
<dbReference type="OrthoDB" id="10647195at2759"/>
<evidence type="ECO:0000259" key="3">
    <source>
        <dbReference type="PROSITE" id="PS50217"/>
    </source>
</evidence>
<dbReference type="Proteomes" id="UP000276133">
    <property type="component" value="Unassembled WGS sequence"/>
</dbReference>
<gene>
    <name evidence="4" type="ORF">BpHYR1_048274</name>
</gene>
<protein>
    <submittedName>
        <fullName evidence="4">Cyclic AMP-responsive element-binding 1 isoform X4</fullName>
    </submittedName>
</protein>
<evidence type="ECO:0000256" key="1">
    <source>
        <dbReference type="SAM" id="Coils"/>
    </source>
</evidence>
<reference evidence="4 5" key="1">
    <citation type="journal article" date="2018" name="Sci. Rep.">
        <title>Genomic signatures of local adaptation to the degree of environmental predictability in rotifers.</title>
        <authorList>
            <person name="Franch-Gras L."/>
            <person name="Hahn C."/>
            <person name="Garcia-Roger E.M."/>
            <person name="Carmona M.J."/>
            <person name="Serra M."/>
            <person name="Gomez A."/>
        </authorList>
    </citation>
    <scope>NUCLEOTIDE SEQUENCE [LARGE SCALE GENOMIC DNA]</scope>
    <source>
        <strain evidence="4">HYR1</strain>
    </source>
</reference>
<dbReference type="AlphaFoldDB" id="A0A3M7QDM4"/>
<dbReference type="InterPro" id="IPR004827">
    <property type="entry name" value="bZIP"/>
</dbReference>
<dbReference type="PROSITE" id="PS50217">
    <property type="entry name" value="BZIP"/>
    <property type="match status" value="1"/>
</dbReference>
<evidence type="ECO:0000313" key="5">
    <source>
        <dbReference type="Proteomes" id="UP000276133"/>
    </source>
</evidence>
<evidence type="ECO:0000313" key="4">
    <source>
        <dbReference type="EMBL" id="RNA09058.1"/>
    </source>
</evidence>
<accession>A0A3M7QDM4</accession>
<keyword evidence="5" id="KW-1185">Reference proteome</keyword>
<feature type="compositionally biased region" description="Low complexity" evidence="2">
    <location>
        <begin position="200"/>
        <end position="211"/>
    </location>
</feature>
<dbReference type="PROSITE" id="PS00036">
    <property type="entry name" value="BZIP_BASIC"/>
    <property type="match status" value="1"/>
</dbReference>
<evidence type="ECO:0000256" key="2">
    <source>
        <dbReference type="SAM" id="MobiDB-lite"/>
    </source>
</evidence>
<feature type="domain" description="BZIP" evidence="3">
    <location>
        <begin position="229"/>
        <end position="280"/>
    </location>
</feature>
<dbReference type="EMBL" id="REGN01006555">
    <property type="protein sequence ID" value="RNA09058.1"/>
    <property type="molecule type" value="Genomic_DNA"/>
</dbReference>
<dbReference type="GO" id="GO:0003700">
    <property type="term" value="F:DNA-binding transcription factor activity"/>
    <property type="evidence" value="ECO:0007669"/>
    <property type="project" value="InterPro"/>
</dbReference>
<proteinExistence type="predicted"/>
<keyword evidence="1" id="KW-0175">Coiled coil</keyword>
<dbReference type="STRING" id="10195.A0A3M7QDM4"/>
<feature type="coiled-coil region" evidence="1">
    <location>
        <begin position="247"/>
        <end position="288"/>
    </location>
</feature>
<dbReference type="SMART" id="SM00338">
    <property type="entry name" value="BRLZ"/>
    <property type="match status" value="1"/>
</dbReference>
<dbReference type="Gene3D" id="1.20.5.170">
    <property type="match status" value="1"/>
</dbReference>
<dbReference type="InterPro" id="IPR046347">
    <property type="entry name" value="bZIP_sf"/>
</dbReference>
<comment type="caution">
    <text evidence="4">The sequence shown here is derived from an EMBL/GenBank/DDBJ whole genome shotgun (WGS) entry which is preliminary data.</text>
</comment>